<evidence type="ECO:0000313" key="2">
    <source>
        <dbReference type="EMBL" id="SHJ67174.1"/>
    </source>
</evidence>
<sequence>MFRKITTRGYFLLLIFLTSSVLYVQGQTYATTVSSQNEVDLSANAIDGDLNTHATIRANSGLVAGLGSYSGNLDLAYPSDLPSNTTSYVRLETQDDILSSLLGGSLGGLLSDVVGVLLIGNQEFSVSASYDNVVVVESSSSSVDAFSTDEARVVIDANGDFYVAMTPTSVYNTIGISNRTGSLIGLNQTKNLEVAAVYYGDAEEPCGSPSYTSFDGHGISLDLLGLGGAGVTDPESAIDGDSGTYSKLGLGILNVAADIEQTFYFNEVQDATNTFYIQLSVDPSLVSLGVLNALTVTGQNGSNAPVFSSDLSSLISLDLLGLLQNGDTATIGFQSPEPINRLTLTLSSLLGVDIEQHLNIYEVFAGPEAPTLNIDAEGAYICEGSTIDLTASVANGSGVELRWYDAADGGNLLATTSSGGTFTTPVLTEDTTYYVASGRIGCAQESPRTEALIHVEDIPTAADITITGNEGSICSSNDVVLVPNSSIDGDFSWYFDANMVSEITDGTVSGGASYQIDGNDRLIISGLTEAGGPYTYYTALTTSRAACQNAPGDLQSVTVDVVDYDKNVTITSVVTKTLDDLISIFDGNNTTTVSGTVSGDVNTGEIVSLLINGQQFDGVVQADSSFEISVDALDLVSDADGIIETIIDNGICLGNDEILIELPDLSLDNLLQVFCRTELATVADIELGDDDLVLFDSLDALVQVDADTPLADGDVYFAGILGIPASVLARVAVTVQINDVPEPTTTSELQEFCDSLSPTVADIQVNEANVVFYDSAAGGSMIDPSTPLADGGRYYVAAVENGCESSSRLRIMVSLTEDDFEAITLDGESEDACLNTAYTYVTQSGKNNYGWEVTGGTITDGGTATDDFVTVEWTEEQDNSLTVSYEDASGCNPNKSMVLDVNVTSCGMVLGEEFCLKVYNEFSPNNDGFNEVFKVQCIEDYSNTLEIYNRNGNLVYKTADYRNTWTGIANVNGVLSSGDHLPSGTYYYVINIPELERNLVGWLQLAR</sequence>
<accession>A0A1M6L7P0</accession>
<evidence type="ECO:0000259" key="1">
    <source>
        <dbReference type="Pfam" id="PF19081"/>
    </source>
</evidence>
<dbReference type="NCBIfam" id="TIGR04131">
    <property type="entry name" value="Bac_Flav_CTERM"/>
    <property type="match status" value="1"/>
</dbReference>
<reference evidence="3" key="1">
    <citation type="submission" date="2016-11" db="EMBL/GenBank/DDBJ databases">
        <authorList>
            <person name="Varghese N."/>
            <person name="Submissions S."/>
        </authorList>
    </citation>
    <scope>NUCLEOTIDE SEQUENCE [LARGE SCALE GENOMIC DNA]</scope>
    <source>
        <strain evidence="3">DSM 19858</strain>
    </source>
</reference>
<dbReference type="OrthoDB" id="1236981at2"/>
<dbReference type="AlphaFoldDB" id="A0A1M6L7P0"/>
<gene>
    <name evidence="2" type="ORF">SAMN04488513_10755</name>
</gene>
<protein>
    <submittedName>
        <fullName evidence="2">Gliding motility-associated C-terminal domain-containing protein</fullName>
    </submittedName>
</protein>
<keyword evidence="3" id="KW-1185">Reference proteome</keyword>
<dbReference type="EMBL" id="FQYU01000007">
    <property type="protein sequence ID" value="SHJ67174.1"/>
    <property type="molecule type" value="Genomic_DNA"/>
</dbReference>
<dbReference type="InterPro" id="IPR044023">
    <property type="entry name" value="Ig_7"/>
</dbReference>
<dbReference type="Gene3D" id="2.60.40.10">
    <property type="entry name" value="Immunoglobulins"/>
    <property type="match status" value="1"/>
</dbReference>
<dbReference type="Pfam" id="PF13585">
    <property type="entry name" value="CHU_C"/>
    <property type="match status" value="1"/>
</dbReference>
<dbReference type="Pfam" id="PF19081">
    <property type="entry name" value="Ig_7"/>
    <property type="match status" value="1"/>
</dbReference>
<organism evidence="2 3">
    <name type="scientific">Pseudozobellia thermophila</name>
    <dbReference type="NCBI Taxonomy" id="192903"/>
    <lineage>
        <taxon>Bacteria</taxon>
        <taxon>Pseudomonadati</taxon>
        <taxon>Bacteroidota</taxon>
        <taxon>Flavobacteriia</taxon>
        <taxon>Flavobacteriales</taxon>
        <taxon>Flavobacteriaceae</taxon>
        <taxon>Pseudozobellia</taxon>
    </lineage>
</organism>
<name>A0A1M6L7P0_9FLAO</name>
<dbReference type="Proteomes" id="UP000184543">
    <property type="component" value="Unassembled WGS sequence"/>
</dbReference>
<dbReference type="RefSeq" id="WP_072994816.1">
    <property type="nucleotide sequence ID" value="NZ_FQYU01000007.1"/>
</dbReference>
<proteinExistence type="predicted"/>
<feature type="domain" description="Ig-like" evidence="1">
    <location>
        <begin position="367"/>
        <end position="455"/>
    </location>
</feature>
<dbReference type="InterPro" id="IPR013783">
    <property type="entry name" value="Ig-like_fold"/>
</dbReference>
<evidence type="ECO:0000313" key="3">
    <source>
        <dbReference type="Proteomes" id="UP000184543"/>
    </source>
</evidence>
<dbReference type="STRING" id="192903.SAMN04488513_10755"/>
<dbReference type="InterPro" id="IPR026341">
    <property type="entry name" value="T9SS_type_B"/>
</dbReference>